<feature type="signal peptide" evidence="2">
    <location>
        <begin position="1"/>
        <end position="16"/>
    </location>
</feature>
<protein>
    <submittedName>
        <fullName evidence="3">Putative secreted mucin</fullName>
    </submittedName>
</protein>
<dbReference type="AlphaFoldDB" id="U5ESE2"/>
<proteinExistence type="evidence at transcript level"/>
<accession>U5ESE2</accession>
<feature type="region of interest" description="Disordered" evidence="1">
    <location>
        <begin position="24"/>
        <end position="47"/>
    </location>
</feature>
<feature type="region of interest" description="Disordered" evidence="1">
    <location>
        <begin position="63"/>
        <end position="114"/>
    </location>
</feature>
<reference evidence="3" key="1">
    <citation type="journal article" date="2014" name="Insect Biochem. Mol. Biol.">
        <title>An insight into the sialome of the frog biting fly, Corethrella appendiculata.</title>
        <authorList>
            <person name="Ribeiro J.M.C."/>
            <person name="Chagas A.C."/>
            <person name="Pham V.M."/>
            <person name="Lounibos L.P."/>
            <person name="Calvo E."/>
        </authorList>
    </citation>
    <scope>NUCLEOTIDE SEQUENCE</scope>
    <source>
        <tissue evidence="3">Salivary glands</tissue>
    </source>
</reference>
<keyword evidence="2" id="KW-0732">Signal</keyword>
<evidence type="ECO:0000256" key="1">
    <source>
        <dbReference type="SAM" id="MobiDB-lite"/>
    </source>
</evidence>
<feature type="compositionally biased region" description="Low complexity" evidence="1">
    <location>
        <begin position="67"/>
        <end position="111"/>
    </location>
</feature>
<evidence type="ECO:0000256" key="2">
    <source>
        <dbReference type="SAM" id="SignalP"/>
    </source>
</evidence>
<evidence type="ECO:0000313" key="3">
    <source>
        <dbReference type="EMBL" id="JAB54998.1"/>
    </source>
</evidence>
<feature type="chain" id="PRO_5004659648" evidence="2">
    <location>
        <begin position="17"/>
        <end position="280"/>
    </location>
</feature>
<sequence>MLRIFLIFCIVSCVIALPVVNEGRSAESDGITAPVESSKPEDMTTTTTEKATTVAKVDEVADETQATSKATTVPETSTTTISPIVVSTGSSDEELSASSTTSSTTESSAETTTKRRKVITFDQRQEGKYNIRADLENFVIIVVPSSAQSGISLLDLLNRSTMKKHQYKNHPKKHFNKFHEIQQKSSTTNKRQQHNPELVILDTSKEQQNIADQFIEGRTPYKVDISSTSRNYNEDEQSPILRIIKPITSSSNRIVFPSASTSGNFYDNSVVRLGKSLLQQ</sequence>
<name>U5ESE2_9DIPT</name>
<organism evidence="3">
    <name type="scientific">Corethrella appendiculata</name>
    <dbReference type="NCBI Taxonomy" id="1370023"/>
    <lineage>
        <taxon>Eukaryota</taxon>
        <taxon>Metazoa</taxon>
        <taxon>Ecdysozoa</taxon>
        <taxon>Arthropoda</taxon>
        <taxon>Hexapoda</taxon>
        <taxon>Insecta</taxon>
        <taxon>Pterygota</taxon>
        <taxon>Neoptera</taxon>
        <taxon>Endopterygota</taxon>
        <taxon>Diptera</taxon>
        <taxon>Nematocera</taxon>
        <taxon>Culicoidea</taxon>
        <taxon>Chaoboridae</taxon>
        <taxon>Corethrella</taxon>
    </lineage>
</organism>
<feature type="non-terminal residue" evidence="3">
    <location>
        <position position="280"/>
    </location>
</feature>
<dbReference type="EMBL" id="GANO01004873">
    <property type="protein sequence ID" value="JAB54998.1"/>
    <property type="molecule type" value="mRNA"/>
</dbReference>